<dbReference type="EMBL" id="JAJQKU010000006">
    <property type="protein sequence ID" value="MCD9098442.1"/>
    <property type="molecule type" value="Genomic_DNA"/>
</dbReference>
<accession>A0ABS8UFZ9</accession>
<protein>
    <submittedName>
        <fullName evidence="1">Uncharacterized protein</fullName>
    </submittedName>
</protein>
<comment type="caution">
    <text evidence="1">The sequence shown here is derived from an EMBL/GenBank/DDBJ whole genome shotgun (WGS) entry which is preliminary data.</text>
</comment>
<dbReference type="Proteomes" id="UP001430360">
    <property type="component" value="Unassembled WGS sequence"/>
</dbReference>
<dbReference type="RefSeq" id="WP_232137741.1">
    <property type="nucleotide sequence ID" value="NZ_CP089507.1"/>
</dbReference>
<reference evidence="1" key="1">
    <citation type="submission" date="2021-12" db="EMBL/GenBank/DDBJ databases">
        <authorList>
            <person name="Ulrich A."/>
        </authorList>
    </citation>
    <scope>NUCLEOTIDE SEQUENCE</scope>
    <source>
        <strain evidence="1">A1P009</strain>
    </source>
</reference>
<evidence type="ECO:0000313" key="2">
    <source>
        <dbReference type="Proteomes" id="UP001430360"/>
    </source>
</evidence>
<organism evidence="1 2">
    <name type="scientific">Luteimonas fraxinea</name>
    <dbReference type="NCBI Taxonomy" id="2901869"/>
    <lineage>
        <taxon>Bacteria</taxon>
        <taxon>Pseudomonadati</taxon>
        <taxon>Pseudomonadota</taxon>
        <taxon>Gammaproteobacteria</taxon>
        <taxon>Lysobacterales</taxon>
        <taxon>Lysobacteraceae</taxon>
        <taxon>Luteimonas</taxon>
    </lineage>
</organism>
<keyword evidence="2" id="KW-1185">Reference proteome</keyword>
<sequence length="62" mass="6419">MHHLLCAGRTARGSVNVAAVAMGSKASRAVASFASNLRRLRHLDKTCPTNGGVRGIGGAFEL</sequence>
<proteinExistence type="predicted"/>
<reference evidence="1" key="2">
    <citation type="journal article" date="2022" name="Syst. Appl. Microbiol.">
        <title>Physiological and genomic characterisation of Luteimonas fraxinea sp. nov., a bacterial species associated with trees tolerant to ash dieback.</title>
        <authorList>
            <person name="Ulrich K."/>
            <person name="Becker R."/>
            <person name="Behrendt U."/>
            <person name="Kube M."/>
            <person name="Schneck V."/>
            <person name="Ulrich A."/>
        </authorList>
    </citation>
    <scope>NUCLEOTIDE SEQUENCE</scope>
    <source>
        <strain evidence="1">A1P009</strain>
    </source>
</reference>
<evidence type="ECO:0000313" key="1">
    <source>
        <dbReference type="EMBL" id="MCD9098442.1"/>
    </source>
</evidence>
<name>A0ABS8UFZ9_9GAMM</name>
<gene>
    <name evidence="1" type="ORF">LTT95_16010</name>
</gene>